<organism evidence="2">
    <name type="scientific">uncultured Solirubrobacteraceae bacterium</name>
    <dbReference type="NCBI Taxonomy" id="1162706"/>
    <lineage>
        <taxon>Bacteria</taxon>
        <taxon>Bacillati</taxon>
        <taxon>Actinomycetota</taxon>
        <taxon>Thermoleophilia</taxon>
        <taxon>Solirubrobacterales</taxon>
        <taxon>Solirubrobacteraceae</taxon>
        <taxon>environmental samples</taxon>
    </lineage>
</organism>
<sequence length="212" mass="22872">MLAPPKQVLPLRPHDRVLVLVESFPSLAATVVGTTRTEATLLLDQSGVPARMLHRRPAALEVMVERRRYRGDGFLAMVARRGKVRDDAIAFHFTDAESPIRRVHPRAPAVLPVTVVPVGNPLLPARALTVDLSAGGALVRGSAGLGLQHGTPLLLHIELPDEDLPIPARGAVVRQTADGLTGVRLDTMRDADRALVVEWVLSQATLLDQSDD</sequence>
<dbReference type="Pfam" id="PF07238">
    <property type="entry name" value="PilZ"/>
    <property type="match status" value="1"/>
</dbReference>
<feature type="domain" description="PilZ" evidence="1">
    <location>
        <begin position="101"/>
        <end position="201"/>
    </location>
</feature>
<reference evidence="2" key="1">
    <citation type="submission" date="2020-02" db="EMBL/GenBank/DDBJ databases">
        <authorList>
            <person name="Meier V. D."/>
        </authorList>
    </citation>
    <scope>NUCLEOTIDE SEQUENCE</scope>
    <source>
        <strain evidence="2">AVDCRST_MAG85</strain>
    </source>
</reference>
<dbReference type="InterPro" id="IPR009875">
    <property type="entry name" value="PilZ_domain"/>
</dbReference>
<dbReference type="GO" id="GO:0035438">
    <property type="term" value="F:cyclic-di-GMP binding"/>
    <property type="evidence" value="ECO:0007669"/>
    <property type="project" value="InterPro"/>
</dbReference>
<evidence type="ECO:0000313" key="2">
    <source>
        <dbReference type="EMBL" id="CAA9534819.1"/>
    </source>
</evidence>
<dbReference type="AlphaFoldDB" id="A0A6J4TZB8"/>
<gene>
    <name evidence="2" type="ORF">AVDCRST_MAG85-4000</name>
</gene>
<dbReference type="Gene3D" id="2.40.10.220">
    <property type="entry name" value="predicted glycosyltransferase like domains"/>
    <property type="match status" value="1"/>
</dbReference>
<evidence type="ECO:0000259" key="1">
    <source>
        <dbReference type="Pfam" id="PF07238"/>
    </source>
</evidence>
<proteinExistence type="predicted"/>
<dbReference type="SUPFAM" id="SSF141371">
    <property type="entry name" value="PilZ domain-like"/>
    <property type="match status" value="1"/>
</dbReference>
<protein>
    <recommendedName>
        <fullName evidence="1">PilZ domain-containing protein</fullName>
    </recommendedName>
</protein>
<accession>A0A6J4TZB8</accession>
<name>A0A6J4TZB8_9ACTN</name>
<dbReference type="EMBL" id="CADCVT010000453">
    <property type="protein sequence ID" value="CAA9534819.1"/>
    <property type="molecule type" value="Genomic_DNA"/>
</dbReference>